<feature type="signal peptide" evidence="1">
    <location>
        <begin position="1"/>
        <end position="22"/>
    </location>
</feature>
<gene>
    <name evidence="3" type="ORF">HDF16_002163</name>
</gene>
<dbReference type="EMBL" id="JACHIP010000003">
    <property type="protein sequence ID" value="MBB5057457.1"/>
    <property type="molecule type" value="Genomic_DNA"/>
</dbReference>
<evidence type="ECO:0000313" key="3">
    <source>
        <dbReference type="EMBL" id="MBB5057457.1"/>
    </source>
</evidence>
<protein>
    <recommendedName>
        <fullName evidence="2">SGNH hydrolase-type esterase domain-containing protein</fullName>
    </recommendedName>
</protein>
<dbReference type="AlphaFoldDB" id="A0A7W7ZCU5"/>
<dbReference type="InterPro" id="IPR036514">
    <property type="entry name" value="SGNH_hydro_sf"/>
</dbReference>
<dbReference type="SUPFAM" id="SSF52266">
    <property type="entry name" value="SGNH hydrolase"/>
    <property type="match status" value="1"/>
</dbReference>
<keyword evidence="4" id="KW-1185">Reference proteome</keyword>
<reference evidence="3 4" key="1">
    <citation type="submission" date="2020-08" db="EMBL/GenBank/DDBJ databases">
        <title>Genomic Encyclopedia of Type Strains, Phase IV (KMG-V): Genome sequencing to study the core and pangenomes of soil and plant-associated prokaryotes.</title>
        <authorList>
            <person name="Whitman W."/>
        </authorList>
    </citation>
    <scope>NUCLEOTIDE SEQUENCE [LARGE SCALE GENOMIC DNA]</scope>
    <source>
        <strain evidence="3 4">M8UP14</strain>
    </source>
</reference>
<dbReference type="GO" id="GO:0016788">
    <property type="term" value="F:hydrolase activity, acting on ester bonds"/>
    <property type="evidence" value="ECO:0007669"/>
    <property type="project" value="UniProtKB-ARBA"/>
</dbReference>
<feature type="domain" description="SGNH hydrolase-type esterase" evidence="2">
    <location>
        <begin position="350"/>
        <end position="572"/>
    </location>
</feature>
<keyword evidence="1" id="KW-0732">Signal</keyword>
<evidence type="ECO:0000256" key="1">
    <source>
        <dbReference type="SAM" id="SignalP"/>
    </source>
</evidence>
<comment type="caution">
    <text evidence="3">The sequence shown here is derived from an EMBL/GenBank/DDBJ whole genome shotgun (WGS) entry which is preliminary data.</text>
</comment>
<organism evidence="3 4">
    <name type="scientific">Granulicella aggregans</name>
    <dbReference type="NCBI Taxonomy" id="474949"/>
    <lineage>
        <taxon>Bacteria</taxon>
        <taxon>Pseudomonadati</taxon>
        <taxon>Acidobacteriota</taxon>
        <taxon>Terriglobia</taxon>
        <taxon>Terriglobales</taxon>
        <taxon>Acidobacteriaceae</taxon>
        <taxon>Granulicella</taxon>
    </lineage>
</organism>
<dbReference type="Gene3D" id="3.40.50.1110">
    <property type="entry name" value="SGNH hydrolase"/>
    <property type="match status" value="1"/>
</dbReference>
<dbReference type="Pfam" id="PF13472">
    <property type="entry name" value="Lipase_GDSL_2"/>
    <property type="match status" value="1"/>
</dbReference>
<dbReference type="Proteomes" id="UP000540989">
    <property type="component" value="Unassembled WGS sequence"/>
</dbReference>
<accession>A0A7W7ZCU5</accession>
<evidence type="ECO:0000259" key="2">
    <source>
        <dbReference type="Pfam" id="PF13472"/>
    </source>
</evidence>
<name>A0A7W7ZCU5_9BACT</name>
<dbReference type="InterPro" id="IPR013830">
    <property type="entry name" value="SGNH_hydro"/>
</dbReference>
<feature type="chain" id="PRO_5030768863" description="SGNH hydrolase-type esterase domain-containing protein" evidence="1">
    <location>
        <begin position="23"/>
        <end position="590"/>
    </location>
</feature>
<proteinExistence type="predicted"/>
<dbReference type="CDD" id="cd00229">
    <property type="entry name" value="SGNH_hydrolase"/>
    <property type="match status" value="1"/>
</dbReference>
<dbReference type="RefSeq" id="WP_184216400.1">
    <property type="nucleotide sequence ID" value="NZ_JACHIP010000003.1"/>
</dbReference>
<evidence type="ECO:0000313" key="4">
    <source>
        <dbReference type="Proteomes" id="UP000540989"/>
    </source>
</evidence>
<sequence>MRYLRNLLLPLVLSGVVPVVHAQSPVLPAVGDGSFVIVTAPNGCVTDGSGSPIADGTIQIQSVDGGGNAIPVGYGVGQAVTTPVTRMITAGSLAGSLQLVNPAVSSPSQVLYHITVIDNSTHKGTNYKGVPLYLNDVPVSGRNTVFNFCKMNTGLAVPSVPTAIIQGPQGPPGINGSVTPLQLQSSAAGAVAAASLAQGAPQANLFDVATVTTGAGLTPSGATLTYAGVFYTGYMVVAGQASVVSSGDVIGNSTFASIFYDANENVLSTTGSAVIPAGAPITIPTGAVYARFTYVSGSISGFTQTSPASLVVFPGSTLPSTYVQTARAIAQAQASTLVQLTPLAGKKFMVFGDSISDLGALDGPSGVHWESLASVITGVVPGINRAQAGRRTFQAFTEYLSADAGTVNTARLASDLATQDEAVIFLGTNDTLELAQGHIVVGSITDSPGGCNRTQGSSVSGPGLGPYAYSFYAYAQCVVDTIQQAAPTKKLVIVGQYHRQVPAGQPIPSGDYTGYGTDVQIDALNSALQTIAASRGIFFVDLAKTSGIGLNTIANPDGSALFLRDHLHPSDALGFPAIAKQIARGMVDAY</sequence>